<dbReference type="RefSeq" id="WP_091783440.1">
    <property type="nucleotide sequence ID" value="NZ_AP024957.1"/>
</dbReference>
<evidence type="ECO:0000313" key="2">
    <source>
        <dbReference type="EMBL" id="BCZ83973.1"/>
    </source>
</evidence>
<sequence length="52" mass="6392">MFAYFLRLIFELLDRAEELLDRAEHSRRDTYLSSAVDLFELERRMRLIEARD</sequence>
<dbReference type="Pfam" id="PF12086">
    <property type="entry name" value="DUF3563"/>
    <property type="match status" value="1"/>
</dbReference>
<dbReference type="Proteomes" id="UP000243502">
    <property type="component" value="Chromosome 3"/>
</dbReference>
<protein>
    <submittedName>
        <fullName evidence="1">DUF3563 domain-containing protein</fullName>
    </submittedName>
</protein>
<organism evidence="1 3">
    <name type="scientific">Paraburkholderia terrae</name>
    <dbReference type="NCBI Taxonomy" id="311230"/>
    <lineage>
        <taxon>Bacteria</taxon>
        <taxon>Pseudomonadati</taxon>
        <taxon>Pseudomonadota</taxon>
        <taxon>Betaproteobacteria</taxon>
        <taxon>Burkholderiales</taxon>
        <taxon>Burkholderiaceae</taxon>
        <taxon>Paraburkholderia</taxon>
    </lineage>
</organism>
<dbReference type="EMBL" id="CP026113">
    <property type="protein sequence ID" value="AUT66077.1"/>
    <property type="molecule type" value="Genomic_DNA"/>
</dbReference>
<dbReference type="Proteomes" id="UP001319874">
    <property type="component" value="Chromosome 3"/>
</dbReference>
<evidence type="ECO:0000313" key="1">
    <source>
        <dbReference type="EMBL" id="AUT66077.1"/>
    </source>
</evidence>
<evidence type="ECO:0000313" key="4">
    <source>
        <dbReference type="Proteomes" id="UP001319874"/>
    </source>
</evidence>
<reference evidence="1 3" key="1">
    <citation type="submission" date="2018-01" db="EMBL/GenBank/DDBJ databases">
        <title>Species boundaries and ecological features among Paraburkholderia terrae DSMZ17804T, P. hospita DSMZ17164T and P. caribensis DSMZ13236T.</title>
        <authorList>
            <person name="Pratama A.A."/>
        </authorList>
    </citation>
    <scope>NUCLEOTIDE SEQUENCE [LARGE SCALE GENOMIC DNA]</scope>
    <source>
        <strain evidence="1 3">DSM 17804</strain>
    </source>
</reference>
<keyword evidence="4" id="KW-1185">Reference proteome</keyword>
<accession>A0A2I8F2F8</accession>
<dbReference type="KEGG" id="pter:C2L65_33320"/>
<proteinExistence type="predicted"/>
<gene>
    <name evidence="1" type="ORF">C2L65_33320</name>
    <name evidence="2" type="ORF">PTKU64_76480</name>
</gene>
<dbReference type="EMBL" id="AP024957">
    <property type="protein sequence ID" value="BCZ83973.1"/>
    <property type="molecule type" value="Genomic_DNA"/>
</dbReference>
<name>A0A2I8F2F8_9BURK</name>
<reference evidence="2 4" key="2">
    <citation type="journal article" date="2022" name="Front. Microbiol.">
        <title>Identification and characterization of a novel class of self-sufficient cytochrome P450 hydroxylase involved in cyclohexanecarboxylate degradation in Paraburkholderia terrae strain KU-64.</title>
        <authorList>
            <person name="Yamamoto T."/>
            <person name="Hasegawa Y."/>
            <person name="Iwaki H."/>
        </authorList>
    </citation>
    <scope>NUCLEOTIDE SEQUENCE [LARGE SCALE GENOMIC DNA]</scope>
    <source>
        <strain evidence="2 4">KU-64</strain>
    </source>
</reference>
<evidence type="ECO:0000313" key="3">
    <source>
        <dbReference type="Proteomes" id="UP000243502"/>
    </source>
</evidence>
<dbReference type="AlphaFoldDB" id="A0A2I8F2F8"/>
<dbReference type="InterPro" id="IPR021946">
    <property type="entry name" value="DUF3563"/>
</dbReference>